<dbReference type="OrthoDB" id="5518630at2"/>
<evidence type="ECO:0000313" key="1">
    <source>
        <dbReference type="EMBL" id="RKP55971.1"/>
    </source>
</evidence>
<comment type="caution">
    <text evidence="1">The sequence shown here is derived from an EMBL/GenBank/DDBJ whole genome shotgun (WGS) entry which is preliminary data.</text>
</comment>
<evidence type="ECO:0000313" key="2">
    <source>
        <dbReference type="Proteomes" id="UP000270342"/>
    </source>
</evidence>
<dbReference type="InterPro" id="IPR045362">
    <property type="entry name" value="CIS_spike_tip"/>
</dbReference>
<accession>A0A494Y5W8</accession>
<gene>
    <name evidence="1" type="ORF">D7S86_12345</name>
</gene>
<keyword evidence="2" id="KW-1185">Reference proteome</keyword>
<dbReference type="AlphaFoldDB" id="A0A494Y5W8"/>
<sequence length="138" mass="14927">MNSLIVCDGDAVNFEAMFGHRLVVLTAPALIKASGVASVSKRRMCVLGDEKRDRWPARYFVTGYTPGQGMVSIDMLDASQFTPCIVGRPPLIVCGLPFTARFTPTVPATLISPPNTPDSMTPSIGRGNFIARQHYARA</sequence>
<name>A0A494Y5W8_9BURK</name>
<dbReference type="EMBL" id="RBZU01000004">
    <property type="protein sequence ID" value="RKP55971.1"/>
    <property type="molecule type" value="Genomic_DNA"/>
</dbReference>
<organism evidence="1 2">
    <name type="scientific">Pararobbsia silviterrae</name>
    <dbReference type="NCBI Taxonomy" id="1792498"/>
    <lineage>
        <taxon>Bacteria</taxon>
        <taxon>Pseudomonadati</taxon>
        <taxon>Pseudomonadota</taxon>
        <taxon>Betaproteobacteria</taxon>
        <taxon>Burkholderiales</taxon>
        <taxon>Burkholderiaceae</taxon>
        <taxon>Pararobbsia</taxon>
    </lineage>
</organism>
<dbReference type="RefSeq" id="WP_121086790.1">
    <property type="nucleotide sequence ID" value="NZ_RBZU01000004.1"/>
</dbReference>
<protein>
    <submittedName>
        <fullName evidence="1">Uncharacterized protein</fullName>
    </submittedName>
</protein>
<reference evidence="1 2" key="1">
    <citation type="submission" date="2018-10" db="EMBL/GenBank/DDBJ databases">
        <title>Robbsia sp. DHC34, isolated from soil.</title>
        <authorList>
            <person name="Gao Z.-H."/>
            <person name="Qiu L.-H."/>
        </authorList>
    </citation>
    <scope>NUCLEOTIDE SEQUENCE [LARGE SCALE GENOMIC DNA]</scope>
    <source>
        <strain evidence="1 2">DHC34</strain>
    </source>
</reference>
<dbReference type="Proteomes" id="UP000270342">
    <property type="component" value="Unassembled WGS sequence"/>
</dbReference>
<proteinExistence type="predicted"/>
<dbReference type="Pfam" id="PF19267">
    <property type="entry name" value="CIS_spike_tip"/>
    <property type="match status" value="1"/>
</dbReference>